<protein>
    <submittedName>
        <fullName evidence="2">Uncharacterized protein</fullName>
    </submittedName>
</protein>
<dbReference type="Proteomes" id="UP001179121">
    <property type="component" value="Chromosome"/>
</dbReference>
<evidence type="ECO:0000256" key="1">
    <source>
        <dbReference type="SAM" id="Phobius"/>
    </source>
</evidence>
<reference evidence="2" key="1">
    <citation type="submission" date="2022-10" db="EMBL/GenBank/DDBJ databases">
        <authorList>
            <person name="Koch H."/>
        </authorList>
    </citation>
    <scope>NUCLEOTIDE SEQUENCE</scope>
    <source>
        <strain evidence="2">DNF</strain>
    </source>
</reference>
<keyword evidence="1" id="KW-0812">Transmembrane</keyword>
<gene>
    <name evidence="2" type="ORF">DNFV4_02902</name>
</gene>
<sequence>MNRTQIMISVGSALVVLAATGLFGKLAPDSYRYWKDILEELSFLIVLVGVPIGLIQYFRAVKKEQIDREYGTYNALDEKFLEFQNMCLAHPDLDIFDVPDKTPGTLTAEQQKKELIAFTILFSIFERAYLMYHDQSTAIQQRPSRPVAVGKRNGSPALAEARPSRAQRTLPIQPPFCAV</sequence>
<dbReference type="EMBL" id="OX365700">
    <property type="protein sequence ID" value="CAI4032472.1"/>
    <property type="molecule type" value="Genomic_DNA"/>
</dbReference>
<dbReference type="KEGG" id="nti:DNFV4_02902"/>
<evidence type="ECO:0000313" key="3">
    <source>
        <dbReference type="Proteomes" id="UP001179121"/>
    </source>
</evidence>
<name>A0AA86N0K2_9BACT</name>
<keyword evidence="1" id="KW-1133">Transmembrane helix</keyword>
<proteinExistence type="predicted"/>
<feature type="transmembrane region" description="Helical" evidence="1">
    <location>
        <begin position="40"/>
        <end position="58"/>
    </location>
</feature>
<accession>A0AA86N0K2</accession>
<keyword evidence="3" id="KW-1185">Reference proteome</keyword>
<evidence type="ECO:0000313" key="2">
    <source>
        <dbReference type="EMBL" id="CAI4032472.1"/>
    </source>
</evidence>
<organism evidence="2 3">
    <name type="scientific">Nitrospira tepida</name>
    <dbReference type="NCBI Taxonomy" id="2973512"/>
    <lineage>
        <taxon>Bacteria</taxon>
        <taxon>Pseudomonadati</taxon>
        <taxon>Nitrospirota</taxon>
        <taxon>Nitrospiria</taxon>
        <taxon>Nitrospirales</taxon>
        <taxon>Nitrospiraceae</taxon>
        <taxon>Nitrospira</taxon>
    </lineage>
</organism>
<dbReference type="AlphaFoldDB" id="A0AA86N0K2"/>
<keyword evidence="1" id="KW-0472">Membrane</keyword>